<gene>
    <name evidence="1" type="ORF">F4V44_26045</name>
</gene>
<comment type="caution">
    <text evidence="1">The sequence shown here is derived from an EMBL/GenBank/DDBJ whole genome shotgun (WGS) entry which is preliminary data.</text>
</comment>
<accession>A0A5J5GV26</accession>
<organism evidence="1 2">
    <name type="scientific">Niallia endozanthoxylica</name>
    <dbReference type="NCBI Taxonomy" id="2036016"/>
    <lineage>
        <taxon>Bacteria</taxon>
        <taxon>Bacillati</taxon>
        <taxon>Bacillota</taxon>
        <taxon>Bacilli</taxon>
        <taxon>Bacillales</taxon>
        <taxon>Bacillaceae</taxon>
        <taxon>Niallia</taxon>
    </lineage>
</organism>
<reference evidence="1 2" key="1">
    <citation type="submission" date="2019-09" db="EMBL/GenBank/DDBJ databases">
        <title>Whole genome sequences of isolates from the Mars Exploration Rovers.</title>
        <authorList>
            <person name="Seuylemezian A."/>
            <person name="Vaishampayan P."/>
        </authorList>
    </citation>
    <scope>NUCLEOTIDE SEQUENCE [LARGE SCALE GENOMIC DNA]</scope>
    <source>
        <strain evidence="1 2">MER_TA_151</strain>
    </source>
</reference>
<dbReference type="OrthoDB" id="1683055at2"/>
<name>A0A5J5GV26_9BACI</name>
<dbReference type="RefSeq" id="WP_150442890.1">
    <property type="nucleotide sequence ID" value="NZ_VYKL01000064.1"/>
</dbReference>
<proteinExistence type="predicted"/>
<dbReference type="Proteomes" id="UP000326671">
    <property type="component" value="Unassembled WGS sequence"/>
</dbReference>
<dbReference type="EMBL" id="VYKL01000064">
    <property type="protein sequence ID" value="KAA9012110.1"/>
    <property type="molecule type" value="Genomic_DNA"/>
</dbReference>
<evidence type="ECO:0000313" key="2">
    <source>
        <dbReference type="Proteomes" id="UP000326671"/>
    </source>
</evidence>
<keyword evidence="2" id="KW-1185">Reference proteome</keyword>
<protein>
    <submittedName>
        <fullName evidence="1">Uncharacterized protein</fullName>
    </submittedName>
</protein>
<dbReference type="AlphaFoldDB" id="A0A5J5GV26"/>
<sequence>MIFEIWRGPVGVGNPIYRATDSAQASNVGSNLRLTFDNLAVTSVVHVDETAGNNTYHLTARLGTAGDSAAMVIGPITFYGEEIDVS</sequence>
<evidence type="ECO:0000313" key="1">
    <source>
        <dbReference type="EMBL" id="KAA9012110.1"/>
    </source>
</evidence>